<proteinExistence type="predicted"/>
<dbReference type="EMBL" id="JANHOG010000396">
    <property type="protein sequence ID" value="KAJ3554796.1"/>
    <property type="molecule type" value="Genomic_DNA"/>
</dbReference>
<gene>
    <name evidence="1" type="ORF">NM688_g2918</name>
</gene>
<dbReference type="Proteomes" id="UP001148662">
    <property type="component" value="Unassembled WGS sequence"/>
</dbReference>
<organism evidence="1 2">
    <name type="scientific">Phlebia brevispora</name>
    <dbReference type="NCBI Taxonomy" id="194682"/>
    <lineage>
        <taxon>Eukaryota</taxon>
        <taxon>Fungi</taxon>
        <taxon>Dikarya</taxon>
        <taxon>Basidiomycota</taxon>
        <taxon>Agaricomycotina</taxon>
        <taxon>Agaricomycetes</taxon>
        <taxon>Polyporales</taxon>
        <taxon>Meruliaceae</taxon>
        <taxon>Phlebia</taxon>
    </lineage>
</organism>
<sequence>MLAKSSRDRFEDEKFRSRFVWSGPKQLENELVRRGVIEIETENEMGTEEIRRRVRLLSSNRPSAFPSVAARCSLRTWRGHTQRTMSALNCGGWTSPLPRANFDRGRIGSTLTSRLDRRSHSPQAAAGSFIRRQLAATTVSPPISWKNWATQVIWFNLLVVAITPIVSIYGLLTVKFDPRTAWFCVAYYVFNMLGITAGYHRLWSHRAYNARTPLKYVLAVAGAGAVQGSIKWWSRHHRAHHRYTDTDLDPYGAHRGLWWSHVGWMLTKPRIRPGPADTSDLKQDSVVVWQHRWFFPLAFVFGLLLPAAIPGCLWADWKGGVYFAGFLRLTLVHHSVFCVNSLAHWLGSSTFDDKLTPRDHLFTALVTLGEGYHNFHHQFPMDYRNAVKWYQWDPTKWFIRTCSYLGLASHLRAFPDVEVQRSQLTMRLKKLKREQDTLPWPVVSDDLPIISWESYKAQAKERPLILVSGFIHDVENFAAEHPGGVKMIRGYVGQDATMAFFGGVYDHSNAAHNLLASMRVGALHGGLEHVDEDAVPPWPEAALRRRKRFCIGTVMDTELRNRLRGSLLVIVSNDEQHSECIVCRYRLLSKHIQLLRWPQSPWKASDSAVPYSSASLVYLTPIQRSVPTKPPYLFSKITQPRKFTDAYNIADEWRSSSQRCFPPATGQAKQTAFADTLFFRPAAAGTSRDTTSAAKTCSQGYKLVVSKTALRVSALLVNNKLIVSFPLIRNRPCSSCVLRGTTALCYQNQDGDPSRADDHQHSRIDPTAEFSRIRHSLTLLESYIVQNPALRLGPPASSISPPSTSQQRALTQIQQQGPSGSRKSSDYAKEGSERDSDPPKTADAPGLIGQSDPGGFYAGPTSTLSHLIACSIREESERQDGLIPSVDNLSSSLRSSTALSESTTPASGGAGVPYQGYDEDLISLLPPIHTIDGLIDYYFEYCNWIYRHVNQAAFTRNWTRFKTGNGGDRVILATVCILILLAVRYLPNGHALLASLPGTSDELEARYYGVMREALQRHKRDLRRDGMGKGYSLDLIELLLVRSHYLTFAKEDPEETWAVKGELVNIGTAMGLHKDPGETRFTREEAERRRWAWWHIILLERWQAFMFGRPLAIASNHFNTRLPTYCDPALDKSGRLYLPNISLFKLAITTKS</sequence>
<protein>
    <submittedName>
        <fullName evidence="1">Uncharacterized protein</fullName>
    </submittedName>
</protein>
<name>A0ACC1T7L6_9APHY</name>
<keyword evidence="2" id="KW-1185">Reference proteome</keyword>
<evidence type="ECO:0000313" key="1">
    <source>
        <dbReference type="EMBL" id="KAJ3554796.1"/>
    </source>
</evidence>
<accession>A0ACC1T7L6</accession>
<comment type="caution">
    <text evidence="1">The sequence shown here is derived from an EMBL/GenBank/DDBJ whole genome shotgun (WGS) entry which is preliminary data.</text>
</comment>
<reference evidence="1" key="1">
    <citation type="submission" date="2022-07" db="EMBL/GenBank/DDBJ databases">
        <title>Genome Sequence of Phlebia brevispora.</title>
        <authorList>
            <person name="Buettner E."/>
        </authorList>
    </citation>
    <scope>NUCLEOTIDE SEQUENCE</scope>
    <source>
        <strain evidence="1">MPL23</strain>
    </source>
</reference>
<evidence type="ECO:0000313" key="2">
    <source>
        <dbReference type="Proteomes" id="UP001148662"/>
    </source>
</evidence>